<proteinExistence type="predicted"/>
<organism evidence="2 3">
    <name type="scientific">Rattus norvegicus</name>
    <name type="common">Rat</name>
    <dbReference type="NCBI Taxonomy" id="10116"/>
    <lineage>
        <taxon>Eukaryota</taxon>
        <taxon>Metazoa</taxon>
        <taxon>Chordata</taxon>
        <taxon>Craniata</taxon>
        <taxon>Vertebrata</taxon>
        <taxon>Euteleostomi</taxon>
        <taxon>Mammalia</taxon>
        <taxon>Eutheria</taxon>
        <taxon>Euarchontoglires</taxon>
        <taxon>Glires</taxon>
        <taxon>Rodentia</taxon>
        <taxon>Myomorpha</taxon>
        <taxon>Muroidea</taxon>
        <taxon>Muridae</taxon>
        <taxon>Murinae</taxon>
        <taxon>Rattus</taxon>
    </lineage>
</organism>
<dbReference type="EMBL" id="CH473961">
    <property type="protein sequence ID" value="EDM01153.1"/>
    <property type="molecule type" value="Genomic_DNA"/>
</dbReference>
<dbReference type="Proteomes" id="UP000234681">
    <property type="component" value="Chromosome 2"/>
</dbReference>
<dbReference type="AlphaFoldDB" id="A6IHK5"/>
<sequence>MRVCIPFPKESSAEKLNCPLQRKTQERTVGRNSKGPLRS</sequence>
<gene>
    <name evidence="2" type="ORF">rCG_41504</name>
</gene>
<feature type="region of interest" description="Disordered" evidence="1">
    <location>
        <begin position="14"/>
        <end position="39"/>
    </location>
</feature>
<evidence type="ECO:0000256" key="1">
    <source>
        <dbReference type="SAM" id="MobiDB-lite"/>
    </source>
</evidence>
<name>A6IHK5_RAT</name>
<evidence type="ECO:0000313" key="3">
    <source>
        <dbReference type="Proteomes" id="UP000234681"/>
    </source>
</evidence>
<accession>A6IHK5</accession>
<protein>
    <submittedName>
        <fullName evidence="2">RCG41504</fullName>
    </submittedName>
</protein>
<evidence type="ECO:0000313" key="2">
    <source>
        <dbReference type="EMBL" id="EDM01153.1"/>
    </source>
</evidence>
<reference evidence="3" key="1">
    <citation type="submission" date="2005-09" db="EMBL/GenBank/DDBJ databases">
        <authorList>
            <person name="Mural R.J."/>
            <person name="Li P.W."/>
            <person name="Adams M.D."/>
            <person name="Amanatides P.G."/>
            <person name="Baden-Tillson H."/>
            <person name="Barnstead M."/>
            <person name="Chin S.H."/>
            <person name="Dew I."/>
            <person name="Evans C.A."/>
            <person name="Ferriera S."/>
            <person name="Flanigan M."/>
            <person name="Fosler C."/>
            <person name="Glodek A."/>
            <person name="Gu Z."/>
            <person name="Holt R.A."/>
            <person name="Jennings D."/>
            <person name="Kraft C.L."/>
            <person name="Lu F."/>
            <person name="Nguyen T."/>
            <person name="Nusskern D.R."/>
            <person name="Pfannkoch C.M."/>
            <person name="Sitter C."/>
            <person name="Sutton G.G."/>
            <person name="Venter J.C."/>
            <person name="Wang Z."/>
            <person name="Woodage T."/>
            <person name="Zheng X.H."/>
            <person name="Zhong F."/>
        </authorList>
    </citation>
    <scope>NUCLEOTIDE SEQUENCE [LARGE SCALE GENOMIC DNA]</scope>
    <source>
        <strain>BN</strain>
        <strain evidence="3">Sprague-Dawley</strain>
    </source>
</reference>